<organism evidence="2 3">
    <name type="scientific">Pseudoalteromonas spongiae</name>
    <dbReference type="NCBI Taxonomy" id="298657"/>
    <lineage>
        <taxon>Bacteria</taxon>
        <taxon>Pseudomonadati</taxon>
        <taxon>Pseudomonadota</taxon>
        <taxon>Gammaproteobacteria</taxon>
        <taxon>Alteromonadales</taxon>
        <taxon>Pseudoalteromonadaceae</taxon>
        <taxon>Pseudoalteromonas</taxon>
    </lineage>
</organism>
<reference evidence="2 3" key="1">
    <citation type="submission" date="2023-12" db="EMBL/GenBank/DDBJ databases">
        <title>Friends and Foes: Symbiotic and Algicidal bacterial influence on Karenia brevis blooms.</title>
        <authorList>
            <person name="Fei C."/>
            <person name="Mohamed A.R."/>
            <person name="Booker A."/>
            <person name="Arshad M."/>
            <person name="Klass S."/>
            <person name="Ahn S."/>
            <person name="Gilbert P.M."/>
            <person name="Heil C.A."/>
            <person name="Martinez J.M."/>
            <person name="Amin S.A."/>
        </authorList>
    </citation>
    <scope>NUCLEOTIDE SEQUENCE [LARGE SCALE GENOMIC DNA]</scope>
    <source>
        <strain evidence="2 3">CE15</strain>
    </source>
</reference>
<evidence type="ECO:0000256" key="1">
    <source>
        <dbReference type="SAM" id="SignalP"/>
    </source>
</evidence>
<keyword evidence="1" id="KW-0732">Signal</keyword>
<dbReference type="Proteomes" id="UP001382455">
    <property type="component" value="Unassembled WGS sequence"/>
</dbReference>
<feature type="chain" id="PRO_5047377695" evidence="1">
    <location>
        <begin position="22"/>
        <end position="250"/>
    </location>
</feature>
<dbReference type="CDD" id="cd10936">
    <property type="entry name" value="CE4_DAC2"/>
    <property type="match status" value="1"/>
</dbReference>
<protein>
    <submittedName>
        <fullName evidence="2">Divergent polysaccharide deacetylase family protein</fullName>
    </submittedName>
</protein>
<name>A0ABU8ET13_9GAMM</name>
<dbReference type="InterPro" id="IPR006837">
    <property type="entry name" value="Divergent_DAC"/>
</dbReference>
<dbReference type="PANTHER" id="PTHR30105:SF2">
    <property type="entry name" value="DIVERGENT POLYSACCHARIDE DEACETYLASE SUPERFAMILY"/>
    <property type="match status" value="1"/>
</dbReference>
<dbReference type="SUPFAM" id="SSF88713">
    <property type="entry name" value="Glycoside hydrolase/deacetylase"/>
    <property type="match status" value="1"/>
</dbReference>
<dbReference type="RefSeq" id="WP_336435424.1">
    <property type="nucleotide sequence ID" value="NZ_JBAWKS010000001.1"/>
</dbReference>
<dbReference type="Pfam" id="PF04748">
    <property type="entry name" value="Polysacc_deac_2"/>
    <property type="match status" value="1"/>
</dbReference>
<proteinExistence type="predicted"/>
<gene>
    <name evidence="2" type="ORF">WAE96_10625</name>
</gene>
<sequence>MRSITCLFLLAVTLFSSNCFAARVAILIDDIGNHANDLTALDISGELSYAILPYTPYAKPFSTRASQLSRDVILHVPMEAISGKALGPGALTSDMDKQALQTQLVEALNDYPDVIGINNHMGSFLTQKVVPMAWTMEILRERSLFFIDSKTTKDSQAQNMAKLFGVANASRQVFLDNIPNEKQMMFRLKQLIHIAKKSGSGIAIAHPYPETIKFLPNAITALKEQGIELVPVSELIGDKPMQLANQTTAE</sequence>
<evidence type="ECO:0000313" key="2">
    <source>
        <dbReference type="EMBL" id="MEI4550119.1"/>
    </source>
</evidence>
<comment type="caution">
    <text evidence="2">The sequence shown here is derived from an EMBL/GenBank/DDBJ whole genome shotgun (WGS) entry which is preliminary data.</text>
</comment>
<accession>A0ABU8ET13</accession>
<dbReference type="Gene3D" id="3.20.20.370">
    <property type="entry name" value="Glycoside hydrolase/deacetylase"/>
    <property type="match status" value="1"/>
</dbReference>
<dbReference type="InterPro" id="IPR011330">
    <property type="entry name" value="Glyco_hydro/deAcase_b/a-brl"/>
</dbReference>
<feature type="signal peptide" evidence="1">
    <location>
        <begin position="1"/>
        <end position="21"/>
    </location>
</feature>
<evidence type="ECO:0000313" key="3">
    <source>
        <dbReference type="Proteomes" id="UP001382455"/>
    </source>
</evidence>
<keyword evidence="3" id="KW-1185">Reference proteome</keyword>
<dbReference type="PANTHER" id="PTHR30105">
    <property type="entry name" value="UNCHARACTERIZED YIBQ-RELATED"/>
    <property type="match status" value="1"/>
</dbReference>
<dbReference type="EMBL" id="JBAWKS010000001">
    <property type="protein sequence ID" value="MEI4550119.1"/>
    <property type="molecule type" value="Genomic_DNA"/>
</dbReference>